<feature type="chain" id="PRO_5043925224" evidence="1">
    <location>
        <begin position="20"/>
        <end position="142"/>
    </location>
</feature>
<evidence type="ECO:0000313" key="3">
    <source>
        <dbReference type="EMBL" id="MDO6423825.1"/>
    </source>
</evidence>
<sequence length="142" mass="15625">MYKLILLSALSLFTTLLTACNEQANNSKGNSNSDNIVWTNEQLAKNIALQPIASDGDESKFYIRLQGSEQPHYHDDHDLTVEILTGTAVIHFKESSQSVKAGDTIVIKKGTYHWAENTGAEASVVIGTFTPKLQGKDFRLAE</sequence>
<protein>
    <submittedName>
        <fullName evidence="3">Cupin domain-containing protein</fullName>
    </submittedName>
</protein>
<organism evidence="3 4">
    <name type="scientific">Saccharophagus degradans</name>
    <dbReference type="NCBI Taxonomy" id="86304"/>
    <lineage>
        <taxon>Bacteria</taxon>
        <taxon>Pseudomonadati</taxon>
        <taxon>Pseudomonadota</taxon>
        <taxon>Gammaproteobacteria</taxon>
        <taxon>Cellvibrionales</taxon>
        <taxon>Cellvibrionaceae</taxon>
        <taxon>Saccharophagus</taxon>
    </lineage>
</organism>
<comment type="caution">
    <text evidence="3">The sequence shown here is derived from an EMBL/GenBank/DDBJ whole genome shotgun (WGS) entry which is preliminary data.</text>
</comment>
<feature type="domain" description="Cupin type-2" evidence="2">
    <location>
        <begin position="67"/>
        <end position="125"/>
    </location>
</feature>
<dbReference type="Proteomes" id="UP001169760">
    <property type="component" value="Unassembled WGS sequence"/>
</dbReference>
<evidence type="ECO:0000256" key="1">
    <source>
        <dbReference type="SAM" id="SignalP"/>
    </source>
</evidence>
<evidence type="ECO:0000313" key="4">
    <source>
        <dbReference type="Proteomes" id="UP001169760"/>
    </source>
</evidence>
<dbReference type="RefSeq" id="WP_216065344.1">
    <property type="nucleotide sequence ID" value="NZ_JAHKPP010000040.1"/>
</dbReference>
<dbReference type="Pfam" id="PF07883">
    <property type="entry name" value="Cupin_2"/>
    <property type="match status" value="1"/>
</dbReference>
<proteinExistence type="predicted"/>
<keyword evidence="1" id="KW-0732">Signal</keyword>
<accession>A0AAW7X7I4</accession>
<dbReference type="EMBL" id="JAUOPB010000011">
    <property type="protein sequence ID" value="MDO6423825.1"/>
    <property type="molecule type" value="Genomic_DNA"/>
</dbReference>
<name>A0AAW7X7I4_9GAMM</name>
<dbReference type="AlphaFoldDB" id="A0AAW7X7I4"/>
<gene>
    <name evidence="3" type="ORF">Q4521_15180</name>
</gene>
<feature type="signal peptide" evidence="1">
    <location>
        <begin position="1"/>
        <end position="19"/>
    </location>
</feature>
<reference evidence="3" key="1">
    <citation type="submission" date="2023-07" db="EMBL/GenBank/DDBJ databases">
        <title>Genome content predicts the carbon catabolic preferences of heterotrophic bacteria.</title>
        <authorList>
            <person name="Gralka M."/>
        </authorList>
    </citation>
    <scope>NUCLEOTIDE SEQUENCE</scope>
    <source>
        <strain evidence="3">I3M17_2</strain>
    </source>
</reference>
<evidence type="ECO:0000259" key="2">
    <source>
        <dbReference type="Pfam" id="PF07883"/>
    </source>
</evidence>
<dbReference type="PROSITE" id="PS51257">
    <property type="entry name" value="PROKAR_LIPOPROTEIN"/>
    <property type="match status" value="1"/>
</dbReference>
<dbReference type="InterPro" id="IPR013096">
    <property type="entry name" value="Cupin_2"/>
</dbReference>